<dbReference type="Gene3D" id="1.20.5.1930">
    <property type="match status" value="1"/>
</dbReference>
<dbReference type="InterPro" id="IPR036890">
    <property type="entry name" value="HATPase_C_sf"/>
</dbReference>
<dbReference type="InterPro" id="IPR003594">
    <property type="entry name" value="HATPase_dom"/>
</dbReference>
<dbReference type="CDD" id="cd16917">
    <property type="entry name" value="HATPase_UhpB-NarQ-NarX-like"/>
    <property type="match status" value="1"/>
</dbReference>
<dbReference type="GO" id="GO:0000155">
    <property type="term" value="F:phosphorelay sensor kinase activity"/>
    <property type="evidence" value="ECO:0007669"/>
    <property type="project" value="InterPro"/>
</dbReference>
<evidence type="ECO:0000313" key="8">
    <source>
        <dbReference type="EMBL" id="TDS58194.1"/>
    </source>
</evidence>
<dbReference type="Gene3D" id="1.25.40.10">
    <property type="entry name" value="Tetratricopeptide repeat domain"/>
    <property type="match status" value="2"/>
</dbReference>
<keyword evidence="3" id="KW-0902">Two-component regulatory system</keyword>
<organism evidence="8 9">
    <name type="scientific">Myroides indicus</name>
    <dbReference type="NCBI Taxonomy" id="1323422"/>
    <lineage>
        <taxon>Bacteria</taxon>
        <taxon>Pseudomonadati</taxon>
        <taxon>Bacteroidota</taxon>
        <taxon>Flavobacteriia</taxon>
        <taxon>Flavobacteriales</taxon>
        <taxon>Flavobacteriaceae</taxon>
        <taxon>Myroides</taxon>
    </lineage>
</organism>
<dbReference type="InterPro" id="IPR005467">
    <property type="entry name" value="His_kinase_dom"/>
</dbReference>
<keyword evidence="5" id="KW-0812">Transmembrane</keyword>
<dbReference type="Proteomes" id="UP000295215">
    <property type="component" value="Unassembled WGS sequence"/>
</dbReference>
<evidence type="ECO:0000256" key="4">
    <source>
        <dbReference type="SAM" id="Coils"/>
    </source>
</evidence>
<keyword evidence="6" id="KW-0732">Signal</keyword>
<feature type="coiled-coil region" evidence="4">
    <location>
        <begin position="366"/>
        <end position="400"/>
    </location>
</feature>
<dbReference type="SMART" id="SM00028">
    <property type="entry name" value="TPR"/>
    <property type="match status" value="5"/>
</dbReference>
<feature type="domain" description="Histidine kinase" evidence="7">
    <location>
        <begin position="474"/>
        <end position="655"/>
    </location>
</feature>
<dbReference type="SUPFAM" id="SSF48452">
    <property type="entry name" value="TPR-like"/>
    <property type="match status" value="1"/>
</dbReference>
<dbReference type="AlphaFoldDB" id="A0A4R7EX62"/>
<keyword evidence="4" id="KW-0175">Coiled coil</keyword>
<dbReference type="Pfam" id="PF02518">
    <property type="entry name" value="HATPase_c"/>
    <property type="match status" value="1"/>
</dbReference>
<dbReference type="GO" id="GO:0046983">
    <property type="term" value="F:protein dimerization activity"/>
    <property type="evidence" value="ECO:0007669"/>
    <property type="project" value="InterPro"/>
</dbReference>
<dbReference type="GO" id="GO:0016020">
    <property type="term" value="C:membrane"/>
    <property type="evidence" value="ECO:0007669"/>
    <property type="project" value="InterPro"/>
</dbReference>
<gene>
    <name evidence="8" type="ORF">C8P70_11225</name>
</gene>
<dbReference type="InterPro" id="IPR011990">
    <property type="entry name" value="TPR-like_helical_dom_sf"/>
</dbReference>
<dbReference type="OrthoDB" id="9778366at2"/>
<keyword evidence="1" id="KW-0808">Transferase</keyword>
<comment type="caution">
    <text evidence="8">The sequence shown here is derived from an EMBL/GenBank/DDBJ whole genome shotgun (WGS) entry which is preliminary data.</text>
</comment>
<name>A0A4R7EX62_9FLAO</name>
<dbReference type="EMBL" id="SOAG01000012">
    <property type="protein sequence ID" value="TDS58194.1"/>
    <property type="molecule type" value="Genomic_DNA"/>
</dbReference>
<sequence>MYKFSLFFLILFGLTSQKNHAQLPLDMEQYAKDLYKSLETASNDSLRATIYFNLVTYWTPKDSLKTFEYLEKGYKMAHNNLYLKGLYHAKKGYYYYSKGNLEESKKHYLTADSFLNKISGSQESYKTQSDIWNNIAVIHQIEDEDEKFVEITLNKAIPFAEKAKDNSRLATLNISLGIGFMNLEQYEKAIVYLLNAEKLLLSQENQNHRLISMYNRIAESYVIMNQTDEAKNYIDKAREILKNNPDSDQKSIFYLIEGLYFQKNNQFNSALNSYNKALTFTAGPNKTYHIYEININKVALLLELKRFNEALQLGLLLEKDPFTNEVDTNKASVYKHISGAYKGLGKTENAYDYLKKYSDLNIEIHDQDFKEQINDLELKYDVARKEKELLLAKRSEEEAQFNLKNSKLITALALAGIVILLLITLITFNYYRNNKRRLLQNEIIHQQKIKEKSTEAKLAVKNAILESEEQERQRIAQDLHDSMGGMLANIRMSISQENTQNSSELLQKIDKSIVEMRRISRNLMPETLKNLGLEIALKELCESMSQKQFHIQFEAFDLSENIPFKIQLSLYRIVQESISNVIKYAQAGNVIVQISQHQNTINLTIEDDGIGFDTTKVDYGLGIKNIKNRTALINGTVEILSEKGKGTTINVECYV</sequence>
<dbReference type="InterPro" id="IPR050482">
    <property type="entry name" value="Sensor_HK_TwoCompSys"/>
</dbReference>
<dbReference type="Gene3D" id="3.30.565.10">
    <property type="entry name" value="Histidine kinase-like ATPase, C-terminal domain"/>
    <property type="match status" value="1"/>
</dbReference>
<evidence type="ECO:0000313" key="9">
    <source>
        <dbReference type="Proteomes" id="UP000295215"/>
    </source>
</evidence>
<feature type="transmembrane region" description="Helical" evidence="5">
    <location>
        <begin position="408"/>
        <end position="431"/>
    </location>
</feature>
<keyword evidence="9" id="KW-1185">Reference proteome</keyword>
<evidence type="ECO:0000256" key="6">
    <source>
        <dbReference type="SAM" id="SignalP"/>
    </source>
</evidence>
<keyword evidence="5" id="KW-1133">Transmembrane helix</keyword>
<feature type="chain" id="PRO_5020655221" evidence="6">
    <location>
        <begin position="22"/>
        <end position="655"/>
    </location>
</feature>
<protein>
    <submittedName>
        <fullName evidence="8">Signal transduction histidine kinase</fullName>
    </submittedName>
</protein>
<dbReference type="InterPro" id="IPR019734">
    <property type="entry name" value="TPR_rpt"/>
</dbReference>
<keyword evidence="2 8" id="KW-0418">Kinase</keyword>
<evidence type="ECO:0000256" key="5">
    <source>
        <dbReference type="SAM" id="Phobius"/>
    </source>
</evidence>
<dbReference type="SUPFAM" id="SSF55874">
    <property type="entry name" value="ATPase domain of HSP90 chaperone/DNA topoisomerase II/histidine kinase"/>
    <property type="match status" value="1"/>
</dbReference>
<dbReference type="RefSeq" id="WP_133712512.1">
    <property type="nucleotide sequence ID" value="NZ_SOAG01000012.1"/>
</dbReference>
<keyword evidence="5" id="KW-0472">Membrane</keyword>
<dbReference type="InterPro" id="IPR011712">
    <property type="entry name" value="Sig_transdc_His_kin_sub3_dim/P"/>
</dbReference>
<dbReference type="Pfam" id="PF13181">
    <property type="entry name" value="TPR_8"/>
    <property type="match status" value="1"/>
</dbReference>
<dbReference type="PANTHER" id="PTHR24421">
    <property type="entry name" value="NITRATE/NITRITE SENSOR PROTEIN NARX-RELATED"/>
    <property type="match status" value="1"/>
</dbReference>
<dbReference type="Pfam" id="PF07730">
    <property type="entry name" value="HisKA_3"/>
    <property type="match status" value="1"/>
</dbReference>
<evidence type="ECO:0000256" key="3">
    <source>
        <dbReference type="ARBA" id="ARBA00023012"/>
    </source>
</evidence>
<evidence type="ECO:0000256" key="1">
    <source>
        <dbReference type="ARBA" id="ARBA00022679"/>
    </source>
</evidence>
<evidence type="ECO:0000256" key="2">
    <source>
        <dbReference type="ARBA" id="ARBA00022777"/>
    </source>
</evidence>
<reference evidence="8 9" key="1">
    <citation type="submission" date="2019-03" db="EMBL/GenBank/DDBJ databases">
        <title>Genomic Encyclopedia of Archaeal and Bacterial Type Strains, Phase II (KMG-II): from individual species to whole genera.</title>
        <authorList>
            <person name="Goeker M."/>
        </authorList>
    </citation>
    <scope>NUCLEOTIDE SEQUENCE [LARGE SCALE GENOMIC DNA]</scope>
    <source>
        <strain evidence="8 9">DSM 28213</strain>
    </source>
</reference>
<feature type="signal peptide" evidence="6">
    <location>
        <begin position="1"/>
        <end position="21"/>
    </location>
</feature>
<dbReference type="PROSITE" id="PS50109">
    <property type="entry name" value="HIS_KIN"/>
    <property type="match status" value="1"/>
</dbReference>
<evidence type="ECO:0000259" key="7">
    <source>
        <dbReference type="PROSITE" id="PS50109"/>
    </source>
</evidence>
<proteinExistence type="predicted"/>
<accession>A0A4R7EX62</accession>